<dbReference type="Proteomes" id="UP000663855">
    <property type="component" value="Unassembled WGS sequence"/>
</dbReference>
<dbReference type="AlphaFoldDB" id="A0A819GQS0"/>
<dbReference type="EMBL" id="CAJNRF010003364">
    <property type="protein sequence ID" value="CAF2049979.1"/>
    <property type="molecule type" value="Genomic_DNA"/>
</dbReference>
<evidence type="ECO:0000313" key="7">
    <source>
        <dbReference type="EMBL" id="CAF2207104.1"/>
    </source>
</evidence>
<dbReference type="EMBL" id="CAJOBH010001106">
    <property type="protein sequence ID" value="CAF3836045.1"/>
    <property type="molecule type" value="Genomic_DNA"/>
</dbReference>
<evidence type="ECO:0000313" key="12">
    <source>
        <dbReference type="EMBL" id="CAF3885703.1"/>
    </source>
</evidence>
<dbReference type="EMBL" id="CAJNRE010021087">
    <property type="protein sequence ID" value="CAF2250222.1"/>
    <property type="molecule type" value="Genomic_DNA"/>
</dbReference>
<evidence type="ECO:0000256" key="3">
    <source>
        <dbReference type="PROSITE-ProRule" id="PRU00339"/>
    </source>
</evidence>
<evidence type="ECO:0000313" key="13">
    <source>
        <dbReference type="EMBL" id="CAF5183699.1"/>
    </source>
</evidence>
<dbReference type="PANTHER" id="PTHR45641">
    <property type="entry name" value="TETRATRICOPEPTIDE REPEAT PROTEIN (AFU_ORTHOLOGUE AFUA_6G03870)"/>
    <property type="match status" value="1"/>
</dbReference>
<dbReference type="Proteomes" id="UP000663866">
    <property type="component" value="Unassembled WGS sequence"/>
</dbReference>
<dbReference type="Proteomes" id="UP000681720">
    <property type="component" value="Unassembled WGS sequence"/>
</dbReference>
<dbReference type="SUPFAM" id="SSF48452">
    <property type="entry name" value="TPR-like"/>
    <property type="match status" value="1"/>
</dbReference>
<dbReference type="PROSITE" id="PS50005">
    <property type="entry name" value="TPR"/>
    <property type="match status" value="1"/>
</dbReference>
<dbReference type="Proteomes" id="UP000663842">
    <property type="component" value="Unassembled WGS sequence"/>
</dbReference>
<dbReference type="Proteomes" id="UP000663887">
    <property type="component" value="Unassembled WGS sequence"/>
</dbReference>
<dbReference type="EMBL" id="CAJNOW010021583">
    <property type="protein sequence ID" value="CAF1684795.1"/>
    <property type="molecule type" value="Genomic_DNA"/>
</dbReference>
<proteinExistence type="predicted"/>
<sequence>MKSEQGWYTISNILIRLHKSSQAENLYKIHLDKSSSSEEHMACNDGLRAIYHPMGDYAKALSSYERSLEIMNITLPPNHPDLATSYSNIGAVYAGMGEYTKALKSYERLLAISKIVLPLNHPDIARHYNNFGVVHDHMDEYSKALVYHQNASNMD</sequence>
<dbReference type="EMBL" id="CAJOBI010000080">
    <property type="protein sequence ID" value="CAF3791674.1"/>
    <property type="molecule type" value="Genomic_DNA"/>
</dbReference>
<dbReference type="EMBL" id="CAJOBJ010331736">
    <property type="protein sequence ID" value="CAF5183699.1"/>
    <property type="molecule type" value="Genomic_DNA"/>
</dbReference>
<evidence type="ECO:0008006" key="15">
    <source>
        <dbReference type="Google" id="ProtNLM"/>
    </source>
</evidence>
<reference evidence="12" key="1">
    <citation type="submission" date="2021-02" db="EMBL/GenBank/DDBJ databases">
        <authorList>
            <person name="Nowell W R."/>
        </authorList>
    </citation>
    <scope>NUCLEOTIDE SEQUENCE</scope>
</reference>
<accession>A0A819GQS0</accession>
<dbReference type="Pfam" id="PF13424">
    <property type="entry name" value="TPR_12"/>
    <property type="match status" value="1"/>
</dbReference>
<evidence type="ECO:0000313" key="4">
    <source>
        <dbReference type="EMBL" id="CAF1484811.1"/>
    </source>
</evidence>
<dbReference type="InterPro" id="IPR019734">
    <property type="entry name" value="TPR_rpt"/>
</dbReference>
<gene>
    <name evidence="10" type="ORF">BYL167_LOCUS4991</name>
    <name evidence="4" type="ORF">CJN711_LOCUS26361</name>
    <name evidence="13" type="ORF">GIL414_LOCUS70205</name>
    <name evidence="5" type="ORF">KQP761_LOCUS38089</name>
    <name evidence="8" type="ORF">MBJ925_LOCUS37834</name>
    <name evidence="12" type="ORF">OVN521_LOCUS8706</name>
    <name evidence="9" type="ORF">SMN809_LOCUS667</name>
    <name evidence="11" type="ORF">UXM345_LOCUS8250</name>
    <name evidence="6" type="ORF">WKI299_LOCUS9969</name>
    <name evidence="7" type="ORF">XDN619_LOCUS33094</name>
</gene>
<feature type="repeat" description="TPR" evidence="3">
    <location>
        <begin position="83"/>
        <end position="116"/>
    </location>
</feature>
<dbReference type="OrthoDB" id="626167at2759"/>
<dbReference type="Proteomes" id="UP000663834">
    <property type="component" value="Unassembled WGS sequence"/>
</dbReference>
<dbReference type="SMART" id="SM00028">
    <property type="entry name" value="TPR"/>
    <property type="match status" value="3"/>
</dbReference>
<dbReference type="EMBL" id="CAJNRG010016698">
    <property type="protein sequence ID" value="CAF2207104.1"/>
    <property type="molecule type" value="Genomic_DNA"/>
</dbReference>
<evidence type="ECO:0000313" key="14">
    <source>
        <dbReference type="Proteomes" id="UP000663866"/>
    </source>
</evidence>
<dbReference type="EMBL" id="CAJOBF010000715">
    <property type="protein sequence ID" value="CAF3858614.1"/>
    <property type="molecule type" value="Genomic_DNA"/>
</dbReference>
<dbReference type="EMBL" id="CAJOBG010001021">
    <property type="protein sequence ID" value="CAF3885703.1"/>
    <property type="molecule type" value="Genomic_DNA"/>
</dbReference>
<organism evidence="12 14">
    <name type="scientific">Rotaria magnacalcarata</name>
    <dbReference type="NCBI Taxonomy" id="392030"/>
    <lineage>
        <taxon>Eukaryota</taxon>
        <taxon>Metazoa</taxon>
        <taxon>Spiralia</taxon>
        <taxon>Gnathifera</taxon>
        <taxon>Rotifera</taxon>
        <taxon>Eurotatoria</taxon>
        <taxon>Bdelloidea</taxon>
        <taxon>Philodinida</taxon>
        <taxon>Philodinidae</taxon>
        <taxon>Rotaria</taxon>
    </lineage>
</organism>
<keyword evidence="14" id="KW-1185">Reference proteome</keyword>
<comment type="caution">
    <text evidence="12">The sequence shown here is derived from an EMBL/GenBank/DDBJ whole genome shotgun (WGS) entry which is preliminary data.</text>
</comment>
<dbReference type="Proteomes" id="UP000663856">
    <property type="component" value="Unassembled WGS sequence"/>
</dbReference>
<name>A0A819GQS0_9BILA</name>
<dbReference type="Proteomes" id="UP000663824">
    <property type="component" value="Unassembled WGS sequence"/>
</dbReference>
<protein>
    <recommendedName>
        <fullName evidence="15">Kinesin light chain</fullName>
    </recommendedName>
</protein>
<keyword evidence="1" id="KW-0677">Repeat</keyword>
<dbReference type="EMBL" id="CAJNOV010012426">
    <property type="protein sequence ID" value="CAF1484811.1"/>
    <property type="molecule type" value="Genomic_DNA"/>
</dbReference>
<evidence type="ECO:0000256" key="1">
    <source>
        <dbReference type="ARBA" id="ARBA00022737"/>
    </source>
</evidence>
<keyword evidence="2 3" id="KW-0802">TPR repeat</keyword>
<dbReference type="Gene3D" id="1.25.40.10">
    <property type="entry name" value="Tetratricopeptide repeat domain"/>
    <property type="match status" value="1"/>
</dbReference>
<evidence type="ECO:0000313" key="10">
    <source>
        <dbReference type="EMBL" id="CAF3836045.1"/>
    </source>
</evidence>
<evidence type="ECO:0000313" key="11">
    <source>
        <dbReference type="EMBL" id="CAF3858614.1"/>
    </source>
</evidence>
<dbReference type="PANTHER" id="PTHR45641:SF19">
    <property type="entry name" value="NEPHROCYSTIN-3"/>
    <property type="match status" value="1"/>
</dbReference>
<evidence type="ECO:0000313" key="9">
    <source>
        <dbReference type="EMBL" id="CAF3791674.1"/>
    </source>
</evidence>
<dbReference type="PROSITE" id="PS50293">
    <property type="entry name" value="TPR_REGION"/>
    <property type="match status" value="1"/>
</dbReference>
<evidence type="ECO:0000313" key="6">
    <source>
        <dbReference type="EMBL" id="CAF2049979.1"/>
    </source>
</evidence>
<dbReference type="InterPro" id="IPR011990">
    <property type="entry name" value="TPR-like_helical_dom_sf"/>
</dbReference>
<evidence type="ECO:0000313" key="8">
    <source>
        <dbReference type="EMBL" id="CAF2250222.1"/>
    </source>
</evidence>
<dbReference type="Proteomes" id="UP000676336">
    <property type="component" value="Unassembled WGS sequence"/>
</dbReference>
<evidence type="ECO:0000256" key="2">
    <source>
        <dbReference type="ARBA" id="ARBA00022803"/>
    </source>
</evidence>
<dbReference type="Proteomes" id="UP000681967">
    <property type="component" value="Unassembled WGS sequence"/>
</dbReference>
<evidence type="ECO:0000313" key="5">
    <source>
        <dbReference type="EMBL" id="CAF1684795.1"/>
    </source>
</evidence>